<evidence type="ECO:0000313" key="3">
    <source>
        <dbReference type="Proteomes" id="UP000626220"/>
    </source>
</evidence>
<proteinExistence type="predicted"/>
<reference evidence="2" key="1">
    <citation type="journal article" date="2014" name="Int. J. Syst. Evol. Microbiol.">
        <title>Complete genome sequence of Corynebacterium casei LMG S-19264T (=DSM 44701T), isolated from a smear-ripened cheese.</title>
        <authorList>
            <consortium name="US DOE Joint Genome Institute (JGI-PGF)"/>
            <person name="Walter F."/>
            <person name="Albersmeier A."/>
            <person name="Kalinowski J."/>
            <person name="Ruckert C."/>
        </authorList>
    </citation>
    <scope>NUCLEOTIDE SEQUENCE</scope>
    <source>
        <strain evidence="2">KCTC 42650</strain>
    </source>
</reference>
<protein>
    <submittedName>
        <fullName evidence="2">Uncharacterized protein</fullName>
    </submittedName>
</protein>
<reference evidence="2" key="2">
    <citation type="submission" date="2020-09" db="EMBL/GenBank/DDBJ databases">
        <authorList>
            <person name="Sun Q."/>
            <person name="Kim S."/>
        </authorList>
    </citation>
    <scope>NUCLEOTIDE SEQUENCE</scope>
    <source>
        <strain evidence="2">KCTC 42650</strain>
    </source>
</reference>
<comment type="caution">
    <text evidence="2">The sequence shown here is derived from an EMBL/GenBank/DDBJ whole genome shotgun (WGS) entry which is preliminary data.</text>
</comment>
<keyword evidence="1" id="KW-0812">Transmembrane</keyword>
<gene>
    <name evidence="2" type="ORF">GCM10017056_41790</name>
</gene>
<keyword evidence="3" id="KW-1185">Reference proteome</keyword>
<dbReference type="EMBL" id="BNCJ01000017">
    <property type="protein sequence ID" value="GHF66147.1"/>
    <property type="molecule type" value="Genomic_DNA"/>
</dbReference>
<dbReference type="AlphaFoldDB" id="A0A8J3H0D0"/>
<name>A0A8J3H0D0_9RHOB</name>
<keyword evidence="1" id="KW-0472">Membrane</keyword>
<evidence type="ECO:0000256" key="1">
    <source>
        <dbReference type="SAM" id="Phobius"/>
    </source>
</evidence>
<evidence type="ECO:0000313" key="2">
    <source>
        <dbReference type="EMBL" id="GHF66147.1"/>
    </source>
</evidence>
<organism evidence="2 3">
    <name type="scientific">Seohaeicola zhoushanensis</name>
    <dbReference type="NCBI Taxonomy" id="1569283"/>
    <lineage>
        <taxon>Bacteria</taxon>
        <taxon>Pseudomonadati</taxon>
        <taxon>Pseudomonadota</taxon>
        <taxon>Alphaproteobacteria</taxon>
        <taxon>Rhodobacterales</taxon>
        <taxon>Roseobacteraceae</taxon>
        <taxon>Seohaeicola</taxon>
    </lineage>
</organism>
<dbReference type="Proteomes" id="UP000626220">
    <property type="component" value="Unassembled WGS sequence"/>
</dbReference>
<feature type="transmembrane region" description="Helical" evidence="1">
    <location>
        <begin position="113"/>
        <end position="131"/>
    </location>
</feature>
<keyword evidence="1" id="KW-1133">Transmembrane helix</keyword>
<accession>A0A8J3H0D0</accession>
<sequence length="135" mass="15623">MGSGCGAHPNWKVATLKLKEIGPEASDEPDRDTLRWMVLDYRQFVGTKAAFNLEHVWWPGEFETKDEERDFYFNDFAVPDPYEEVLQRNDETVDRLAGALVEVQDLRSSRNTWRVLAVAAAVPYLVLWYLWRTAG</sequence>